<dbReference type="HOGENOM" id="CLU_174550_0_0_7"/>
<dbReference type="KEGG" id="glo:Glov_2371"/>
<evidence type="ECO:0000313" key="2">
    <source>
        <dbReference type="EMBL" id="ACD96087.1"/>
    </source>
</evidence>
<proteinExistence type="predicted"/>
<organism evidence="2 3">
    <name type="scientific">Trichlorobacter lovleyi (strain ATCC BAA-1151 / DSM 17278 / SZ)</name>
    <name type="common">Geobacter lovleyi</name>
    <dbReference type="NCBI Taxonomy" id="398767"/>
    <lineage>
        <taxon>Bacteria</taxon>
        <taxon>Pseudomonadati</taxon>
        <taxon>Thermodesulfobacteriota</taxon>
        <taxon>Desulfuromonadia</taxon>
        <taxon>Geobacterales</taxon>
        <taxon>Geobacteraceae</taxon>
        <taxon>Trichlorobacter</taxon>
    </lineage>
</organism>
<protein>
    <submittedName>
        <fullName evidence="2">Uncharacterized protein</fullName>
    </submittedName>
</protein>
<feature type="signal peptide" evidence="1">
    <location>
        <begin position="1"/>
        <end position="22"/>
    </location>
</feature>
<dbReference type="AlphaFoldDB" id="B3E5A0"/>
<accession>B3E5A0</accession>
<keyword evidence="3" id="KW-1185">Reference proteome</keyword>
<name>B3E5A0_TRIL1</name>
<dbReference type="RefSeq" id="WP_012470420.1">
    <property type="nucleotide sequence ID" value="NC_010814.1"/>
</dbReference>
<evidence type="ECO:0000313" key="3">
    <source>
        <dbReference type="Proteomes" id="UP000002420"/>
    </source>
</evidence>
<dbReference type="STRING" id="398767.Glov_2371"/>
<keyword evidence="1" id="KW-0732">Signal</keyword>
<dbReference type="Proteomes" id="UP000002420">
    <property type="component" value="Chromosome"/>
</dbReference>
<dbReference type="EMBL" id="CP001089">
    <property type="protein sequence ID" value="ACD96087.1"/>
    <property type="molecule type" value="Genomic_DNA"/>
</dbReference>
<sequence>MKRLFALIVMFTLTTLATSAFAAEMKMIGTVSAIRMVGGGAEMTVKDRKTDAAVVLQVRDGSNMEKIKDRKVRVGDELRLRYDSDSKVVRTIQKTAGC</sequence>
<evidence type="ECO:0000256" key="1">
    <source>
        <dbReference type="SAM" id="SignalP"/>
    </source>
</evidence>
<dbReference type="OrthoDB" id="9844362at2"/>
<gene>
    <name evidence="2" type="ordered locus">Glov_2371</name>
</gene>
<reference evidence="2 3" key="1">
    <citation type="submission" date="2008-05" db="EMBL/GenBank/DDBJ databases">
        <title>Complete sequence of chromosome of Geobacter lovleyi SZ.</title>
        <authorList>
            <consortium name="US DOE Joint Genome Institute"/>
            <person name="Lucas S."/>
            <person name="Copeland A."/>
            <person name="Lapidus A."/>
            <person name="Glavina del Rio T."/>
            <person name="Dalin E."/>
            <person name="Tice H."/>
            <person name="Bruce D."/>
            <person name="Goodwin L."/>
            <person name="Pitluck S."/>
            <person name="Chertkov O."/>
            <person name="Meincke L."/>
            <person name="Brettin T."/>
            <person name="Detter J.C."/>
            <person name="Han C."/>
            <person name="Tapia R."/>
            <person name="Kuske C.R."/>
            <person name="Schmutz J."/>
            <person name="Larimer F."/>
            <person name="Land M."/>
            <person name="Hauser L."/>
            <person name="Kyrpides N."/>
            <person name="Mikhailova N."/>
            <person name="Sung Y."/>
            <person name="Fletcher K.E."/>
            <person name="Ritalahti K.M."/>
            <person name="Loeffler F.E."/>
            <person name="Richardson P."/>
        </authorList>
    </citation>
    <scope>NUCLEOTIDE SEQUENCE [LARGE SCALE GENOMIC DNA]</scope>
    <source>
        <strain evidence="3">ATCC BAA-1151 / DSM 17278 / SZ</strain>
    </source>
</reference>
<feature type="chain" id="PRO_5002787549" evidence="1">
    <location>
        <begin position="23"/>
        <end position="98"/>
    </location>
</feature>